<organism evidence="1">
    <name type="scientific">Catovirus CTV1</name>
    <dbReference type="NCBI Taxonomy" id="1977631"/>
    <lineage>
        <taxon>Viruses</taxon>
        <taxon>Varidnaviria</taxon>
        <taxon>Bamfordvirae</taxon>
        <taxon>Nucleocytoviricota</taxon>
        <taxon>Megaviricetes</taxon>
        <taxon>Imitervirales</taxon>
        <taxon>Mimiviridae</taxon>
        <taxon>Klosneuvirinae</taxon>
        <taxon>Catovirus</taxon>
    </lineage>
</organism>
<dbReference type="EMBL" id="KY684083">
    <property type="protein sequence ID" value="ARF08584.1"/>
    <property type="molecule type" value="Genomic_DNA"/>
</dbReference>
<protein>
    <submittedName>
        <fullName evidence="1">Uncharacterized protein</fullName>
    </submittedName>
</protein>
<accession>A0A1V0SA80</accession>
<name>A0A1V0SA80_9VIRU</name>
<gene>
    <name evidence="1" type="ORF">Catovirus_1_634</name>
</gene>
<reference evidence="1" key="1">
    <citation type="journal article" date="2017" name="Science">
        <title>Giant viruses with an expanded complement of translation system components.</title>
        <authorList>
            <person name="Schulz F."/>
            <person name="Yutin N."/>
            <person name="Ivanova N.N."/>
            <person name="Ortega D.R."/>
            <person name="Lee T.K."/>
            <person name="Vierheilig J."/>
            <person name="Daims H."/>
            <person name="Horn M."/>
            <person name="Wagner M."/>
            <person name="Jensen G.J."/>
            <person name="Kyrpides N.C."/>
            <person name="Koonin E.V."/>
            <person name="Woyke T."/>
        </authorList>
    </citation>
    <scope>NUCLEOTIDE SEQUENCE</scope>
    <source>
        <strain evidence="1">CTV1</strain>
    </source>
</reference>
<evidence type="ECO:0000313" key="1">
    <source>
        <dbReference type="EMBL" id="ARF08584.1"/>
    </source>
</evidence>
<proteinExistence type="predicted"/>
<sequence>MLDFYVIKFDNVVKKLLSNFDNTMPIFKNYLENKLISLGFDISALNSVLKEYNCIISGSIVLKSLLCEE</sequence>